<organism evidence="1">
    <name type="scientific">Nannocystis sp. MB1016</name>
    <dbReference type="NCBI Taxonomy" id="1696011"/>
    <lineage>
        <taxon>Bacteria</taxon>
        <taxon>Pseudomonadati</taxon>
        <taxon>Myxococcota</taxon>
        <taxon>Polyangia</taxon>
        <taxon>Nannocystales</taxon>
        <taxon>Nannocystaceae</taxon>
        <taxon>Nannocystis</taxon>
    </lineage>
</organism>
<dbReference type="EMBL" id="KT067736">
    <property type="protein sequence ID" value="ALD82531.1"/>
    <property type="molecule type" value="Genomic_DNA"/>
</dbReference>
<reference evidence="1" key="1">
    <citation type="journal article" date="2015" name="Angew. Chem. Int. Ed. Engl.">
        <title>Nannocystin A: an Elongation Factor 1 Inhibitor from Myxobacteria with Differential Anti-Cancer Properties.</title>
        <authorList>
            <person name="Krastel P."/>
            <person name="Roggo S."/>
            <person name="Schirle M."/>
            <person name="Ross N.T."/>
            <person name="Perruccio F."/>
            <person name="Aspesi P.Jr."/>
            <person name="Aust T."/>
            <person name="Buntin K."/>
            <person name="Estoppey D."/>
            <person name="Liechty B."/>
            <person name="Mapa F."/>
            <person name="Memmert K."/>
            <person name="Miller H."/>
            <person name="Pan X."/>
            <person name="Riedl R."/>
            <person name="Thibaut C."/>
            <person name="Thomas J."/>
            <person name="Wagner T."/>
            <person name="Weber E."/>
            <person name="Xie X."/>
            <person name="Schmitt E.K."/>
            <person name="Hoepfner D."/>
        </authorList>
    </citation>
    <scope>NUCLEOTIDE SEQUENCE</scope>
    <source>
        <strain evidence="1">MB1016</strain>
    </source>
</reference>
<proteinExistence type="predicted"/>
<dbReference type="AlphaFoldDB" id="A0A0M5KJS4"/>
<gene>
    <name evidence="1" type="primary">ncyK</name>
</gene>
<evidence type="ECO:0000313" key="1">
    <source>
        <dbReference type="EMBL" id="ALD82531.1"/>
    </source>
</evidence>
<name>A0A0M5KJS4_9BACT</name>
<accession>A0A0M5KJS4</accession>
<sequence>MADKDCMRTDCCGVGDGCAPAPEGQACADAMCPKNVWSVCRCEASRCTGVFWDPASETPRPKEFAGW</sequence>
<protein>
    <submittedName>
        <fullName evidence="1">NcyK</fullName>
    </submittedName>
</protein>